<dbReference type="Proteomes" id="UP000243605">
    <property type="component" value="Unassembled WGS sequence"/>
</dbReference>
<organism evidence="3 4">
    <name type="scientific">Aliicoccus persicus</name>
    <dbReference type="NCBI Taxonomy" id="930138"/>
    <lineage>
        <taxon>Bacteria</taxon>
        <taxon>Bacillati</taxon>
        <taxon>Bacillota</taxon>
        <taxon>Bacilli</taxon>
        <taxon>Bacillales</taxon>
        <taxon>Staphylococcaceae</taxon>
        <taxon>Aliicoccus</taxon>
    </lineage>
</organism>
<gene>
    <name evidence="3" type="ORF">SAMN05192557_0914</name>
</gene>
<dbReference type="OrthoDB" id="9776853at2"/>
<sequence length="238" mass="27460">MLHYSIFGEGNKDTIVFLHSGLQTGMNDFGHIVDSFKDKYQVIVPDLLGHGKSVIYQDQDYYINPYLYFLNSSDALKALMDELNISEINIVGISLGALVAVNFANQYPKHVRSINVSGLMFVKPRNYETMIENDRQNMEMLLQDEEASKYLDNLHRANWKIFVDVARNKNWYPFEDNQKFLSLGMRKYAILGEMADHEVKSLHRAKSKNINLTIIKKSGHLVNHENAKEYIKALKINI</sequence>
<dbReference type="EMBL" id="FOIT01000002">
    <property type="protein sequence ID" value="SEV94289.1"/>
    <property type="molecule type" value="Genomic_DNA"/>
</dbReference>
<evidence type="ECO:0000313" key="4">
    <source>
        <dbReference type="Proteomes" id="UP000243605"/>
    </source>
</evidence>
<dbReference type="AlphaFoldDB" id="A0A662Z4F0"/>
<dbReference type="Gene3D" id="3.40.50.1820">
    <property type="entry name" value="alpha/beta hydrolase"/>
    <property type="match status" value="1"/>
</dbReference>
<evidence type="ECO:0000259" key="2">
    <source>
        <dbReference type="Pfam" id="PF00561"/>
    </source>
</evidence>
<dbReference type="PRINTS" id="PR00111">
    <property type="entry name" value="ABHYDROLASE"/>
</dbReference>
<proteinExistence type="inferred from homology"/>
<dbReference type="PANTHER" id="PTHR43798:SF33">
    <property type="entry name" value="HYDROLASE, PUTATIVE (AFU_ORTHOLOGUE AFUA_2G14860)-RELATED"/>
    <property type="match status" value="1"/>
</dbReference>
<reference evidence="3 4" key="1">
    <citation type="submission" date="2016-10" db="EMBL/GenBank/DDBJ databases">
        <authorList>
            <person name="Varghese N."/>
            <person name="Submissions S."/>
        </authorList>
    </citation>
    <scope>NUCLEOTIDE SEQUENCE [LARGE SCALE GENOMIC DNA]</scope>
    <source>
        <strain evidence="3 4">IBRC-M10081</strain>
    </source>
</reference>
<protein>
    <submittedName>
        <fullName evidence="3">Pimeloyl-ACP methyl ester carboxylesterase</fullName>
    </submittedName>
</protein>
<dbReference type="RefSeq" id="WP_091474337.1">
    <property type="nucleotide sequence ID" value="NZ_FOIT01000002.1"/>
</dbReference>
<dbReference type="GO" id="GO:0016020">
    <property type="term" value="C:membrane"/>
    <property type="evidence" value="ECO:0007669"/>
    <property type="project" value="TreeGrafter"/>
</dbReference>
<evidence type="ECO:0000313" key="3">
    <source>
        <dbReference type="EMBL" id="SEV94289.1"/>
    </source>
</evidence>
<evidence type="ECO:0000256" key="1">
    <source>
        <dbReference type="ARBA" id="ARBA00008645"/>
    </source>
</evidence>
<dbReference type="InterPro" id="IPR050266">
    <property type="entry name" value="AB_hydrolase_sf"/>
</dbReference>
<dbReference type="PANTHER" id="PTHR43798">
    <property type="entry name" value="MONOACYLGLYCEROL LIPASE"/>
    <property type="match status" value="1"/>
</dbReference>
<dbReference type="Pfam" id="PF00561">
    <property type="entry name" value="Abhydrolase_1"/>
    <property type="match status" value="1"/>
</dbReference>
<name>A0A662Z4F0_9STAP</name>
<accession>A0A662Z4F0</accession>
<dbReference type="InterPro" id="IPR029058">
    <property type="entry name" value="AB_hydrolase_fold"/>
</dbReference>
<dbReference type="SUPFAM" id="SSF53474">
    <property type="entry name" value="alpha/beta-Hydrolases"/>
    <property type="match status" value="1"/>
</dbReference>
<comment type="similarity">
    <text evidence="1">Belongs to the AB hydrolase superfamily.</text>
</comment>
<keyword evidence="4" id="KW-1185">Reference proteome</keyword>
<dbReference type="InterPro" id="IPR000073">
    <property type="entry name" value="AB_hydrolase_1"/>
</dbReference>
<feature type="domain" description="AB hydrolase-1" evidence="2">
    <location>
        <begin position="14"/>
        <end position="125"/>
    </location>
</feature>